<feature type="region of interest" description="Disordered" evidence="4">
    <location>
        <begin position="1"/>
        <end position="66"/>
    </location>
</feature>
<evidence type="ECO:0000256" key="1">
    <source>
        <dbReference type="ARBA" id="ARBA00006611"/>
    </source>
</evidence>
<dbReference type="InterPro" id="IPR027417">
    <property type="entry name" value="P-loop_NTPase"/>
</dbReference>
<dbReference type="Proteomes" id="UP001469089">
    <property type="component" value="Unassembled WGS sequence"/>
</dbReference>
<feature type="compositionally biased region" description="Polar residues" evidence="4">
    <location>
        <begin position="1"/>
        <end position="10"/>
    </location>
</feature>
<evidence type="ECO:0000256" key="3">
    <source>
        <dbReference type="ARBA" id="ARBA00022840"/>
    </source>
</evidence>
<keyword evidence="2" id="KW-0547">Nucleotide-binding</keyword>
<evidence type="ECO:0000256" key="4">
    <source>
        <dbReference type="SAM" id="MobiDB-lite"/>
    </source>
</evidence>
<comment type="caution">
    <text evidence="6">The sequence shown here is derived from an EMBL/GenBank/DDBJ whole genome shotgun (WGS) entry which is preliminary data.</text>
</comment>
<dbReference type="InterPro" id="IPR001482">
    <property type="entry name" value="T2SS/T4SS_dom"/>
</dbReference>
<accession>A0ABV1LTA9</accession>
<gene>
    <name evidence="6" type="ORF">N0A02_24190</name>
</gene>
<evidence type="ECO:0000313" key="6">
    <source>
        <dbReference type="EMBL" id="MEQ5842554.1"/>
    </source>
</evidence>
<sequence length="610" mass="65691">MATPLYSSGSSKKHVVSPGAAAASASPSPSPSSVVTPLLSPAVAKVQKPDGSELLKPPVSTTQPPPEDLLAQLPVALPEPITVDTTVQVPAQPRAEAVPRPAARPLSDAGEYAASAEERKFLCLLDDGTLLVAEGHDMNPFVLSYCARLERLNYRYSTRLASLDTVRRSYQGKRRDGTGERVDHTQMQVVAKNLIARACTERASDIHIRVNRFSTEILFRIHNELTRISEQTREYGERLLATLYSAMASVSDNTYKPNERQDASIGDRDKLPERLFGVRIATAPTSLGSVMVMRLLYNDAGETIALEDLGFTARQAEMIELLKQQPHGMNIISGPTGSGKSTTLQRVLASQIRDMAGSIHVITVEDPVEYPITGAVQTPVVNANSEEARSTAFSAAIANAMRLDPDTIMIGEMRDRASAQSALRASMTGHQVWTTVHANSAIAIADRLTDLGLPLSMVTDETLITGLISQRLVKLLCQHCSQPFADMMHTLDPALVGRVKRAVGARFDQVRVAGSGCPHCGHGTVGRTVVAEVIRTDTTFSELLREGRKNAAHEYWLREMGGQTVAQHAVEKVAAGLVDPRMAERVVGPLPPASDAERGLFVAGGEGHGG</sequence>
<dbReference type="Gene3D" id="3.40.50.300">
    <property type="entry name" value="P-loop containing nucleotide triphosphate hydrolases"/>
    <property type="match status" value="1"/>
</dbReference>
<dbReference type="SUPFAM" id="SSF52540">
    <property type="entry name" value="P-loop containing nucleoside triphosphate hydrolases"/>
    <property type="match status" value="1"/>
</dbReference>
<feature type="compositionally biased region" description="Low complexity" evidence="4">
    <location>
        <begin position="16"/>
        <end position="43"/>
    </location>
</feature>
<reference evidence="6 7" key="1">
    <citation type="journal article" date="2024" name="Chem. Sci.">
        <title>Discovery of a lagriamide polyketide by integrated genome mining, isotopic labeling, and untargeted metabolomics.</title>
        <authorList>
            <person name="Fergusson C.H."/>
            <person name="Saulog J."/>
            <person name="Paulo B.S."/>
            <person name="Wilson D.M."/>
            <person name="Liu D.Y."/>
            <person name="Morehouse N.J."/>
            <person name="Waterworth S."/>
            <person name="Barkei J."/>
            <person name="Gray C.A."/>
            <person name="Kwan J.C."/>
            <person name="Eustaquio A.S."/>
            <person name="Linington R.G."/>
        </authorList>
    </citation>
    <scope>NUCLEOTIDE SEQUENCE [LARGE SCALE GENOMIC DNA]</scope>
    <source>
        <strain evidence="6 7">RL17-338-BIF-B</strain>
    </source>
</reference>
<comment type="similarity">
    <text evidence="1">Belongs to the GSP E family.</text>
</comment>
<dbReference type="PANTHER" id="PTHR30258">
    <property type="entry name" value="TYPE II SECRETION SYSTEM PROTEIN GSPE-RELATED"/>
    <property type="match status" value="1"/>
</dbReference>
<protein>
    <submittedName>
        <fullName evidence="6">ATPase, T2SS/T4P/T4SS family</fullName>
    </submittedName>
</protein>
<keyword evidence="3" id="KW-0067">ATP-binding</keyword>
<dbReference type="Gene3D" id="3.30.450.90">
    <property type="match status" value="1"/>
</dbReference>
<evidence type="ECO:0000256" key="2">
    <source>
        <dbReference type="ARBA" id="ARBA00022741"/>
    </source>
</evidence>
<feature type="domain" description="Bacterial type II secretion system protein E" evidence="5">
    <location>
        <begin position="401"/>
        <end position="415"/>
    </location>
</feature>
<dbReference type="RefSeq" id="WP_349544379.1">
    <property type="nucleotide sequence ID" value="NZ_JAOALG010000002.1"/>
</dbReference>
<evidence type="ECO:0000313" key="7">
    <source>
        <dbReference type="Proteomes" id="UP001469089"/>
    </source>
</evidence>
<name>A0ABV1LTA9_9BURK</name>
<proteinExistence type="inferred from homology"/>
<dbReference type="PROSITE" id="PS00662">
    <property type="entry name" value="T2SP_E"/>
    <property type="match status" value="1"/>
</dbReference>
<dbReference type="Pfam" id="PF00437">
    <property type="entry name" value="T2SSE"/>
    <property type="match status" value="1"/>
</dbReference>
<dbReference type="PANTHER" id="PTHR30258:SF3">
    <property type="entry name" value="SLL1921 PROTEIN"/>
    <property type="match status" value="1"/>
</dbReference>
<organism evidence="6 7">
    <name type="scientific">Paraburkholderia acidicola</name>
    <dbReference type="NCBI Taxonomy" id="1912599"/>
    <lineage>
        <taxon>Bacteria</taxon>
        <taxon>Pseudomonadati</taxon>
        <taxon>Pseudomonadota</taxon>
        <taxon>Betaproteobacteria</taxon>
        <taxon>Burkholderiales</taxon>
        <taxon>Burkholderiaceae</taxon>
        <taxon>Paraburkholderia</taxon>
    </lineage>
</organism>
<keyword evidence="7" id="KW-1185">Reference proteome</keyword>
<dbReference type="CDD" id="cd01129">
    <property type="entry name" value="PulE-GspE-like"/>
    <property type="match status" value="1"/>
</dbReference>
<dbReference type="EMBL" id="JAOALG010000002">
    <property type="protein sequence ID" value="MEQ5842554.1"/>
    <property type="molecule type" value="Genomic_DNA"/>
</dbReference>
<evidence type="ECO:0000259" key="5">
    <source>
        <dbReference type="PROSITE" id="PS00662"/>
    </source>
</evidence>